<reference evidence="3" key="1">
    <citation type="submission" date="2016-10" db="EMBL/GenBank/DDBJ databases">
        <authorList>
            <person name="de Groot N.N."/>
        </authorList>
    </citation>
    <scope>NUCLEOTIDE SEQUENCE [LARGE SCALE GENOMIC DNA]</scope>
    <source>
        <strain evidence="3">BP1-145</strain>
    </source>
</reference>
<organism evidence="2 3">
    <name type="scientific">Prevotella communis</name>
    <dbReference type="NCBI Taxonomy" id="2913614"/>
    <lineage>
        <taxon>Bacteria</taxon>
        <taxon>Pseudomonadati</taxon>
        <taxon>Bacteroidota</taxon>
        <taxon>Bacteroidia</taxon>
        <taxon>Bacteroidales</taxon>
        <taxon>Prevotellaceae</taxon>
        <taxon>Prevotella</taxon>
    </lineage>
</organism>
<dbReference type="EMBL" id="FNIW01000009">
    <property type="protein sequence ID" value="SDO06547.1"/>
    <property type="molecule type" value="Genomic_DNA"/>
</dbReference>
<evidence type="ECO:0000256" key="1">
    <source>
        <dbReference type="SAM" id="SignalP"/>
    </source>
</evidence>
<comment type="caution">
    <text evidence="2">The sequence shown here is derived from an EMBL/GenBank/DDBJ whole genome shotgun (WGS) entry which is preliminary data.</text>
</comment>
<accession>A0A1H0GHZ5</accession>
<dbReference type="Proteomes" id="UP000199134">
    <property type="component" value="Unassembled WGS sequence"/>
</dbReference>
<feature type="signal peptide" evidence="1">
    <location>
        <begin position="1"/>
        <end position="22"/>
    </location>
</feature>
<evidence type="ECO:0000313" key="2">
    <source>
        <dbReference type="EMBL" id="SDO06547.1"/>
    </source>
</evidence>
<sequence length="200" mass="23404">MKSFREFIVLLLSFFCSIMAHAQKEYNGVMTETSSHGIMEDFIETTESAPVTVTELIAGIKFGMSRMQYNAHYDQFEKLECDHFKIIINGISYFATDGEQSFFEDELYDLNLYLNYKDLDGKELAKADFDSLAIYFKSVYGDDSLHYTYTENPVSEFPTHHWRKNNLYFQLSWLPEDEISNTISLEYRNGPVYRKVMKAL</sequence>
<dbReference type="RefSeq" id="WP_143005737.1">
    <property type="nucleotide sequence ID" value="NZ_FNIW01000009.1"/>
</dbReference>
<keyword evidence="1" id="KW-0732">Signal</keyword>
<protein>
    <submittedName>
        <fullName evidence="2">Uncharacterized protein</fullName>
    </submittedName>
</protein>
<dbReference type="AlphaFoldDB" id="A0A1H0GHZ5"/>
<gene>
    <name evidence="2" type="ORF">SAMN04487900_1093</name>
</gene>
<evidence type="ECO:0000313" key="3">
    <source>
        <dbReference type="Proteomes" id="UP000199134"/>
    </source>
</evidence>
<proteinExistence type="predicted"/>
<name>A0A1H0GHZ5_9BACT</name>
<feature type="chain" id="PRO_5011552477" evidence="1">
    <location>
        <begin position="23"/>
        <end position="200"/>
    </location>
</feature>